<organism evidence="2 3">
    <name type="scientific">Candidatus Magasanikbacteria bacterium GW2011_GWC2_45_8</name>
    <dbReference type="NCBI Taxonomy" id="1619050"/>
    <lineage>
        <taxon>Bacteria</taxon>
        <taxon>Candidatus Magasanikiibacteriota</taxon>
    </lineage>
</organism>
<evidence type="ECO:0000256" key="1">
    <source>
        <dbReference type="SAM" id="MobiDB-lite"/>
    </source>
</evidence>
<dbReference type="AlphaFoldDB" id="A0A0G1MYQ0"/>
<dbReference type="PATRIC" id="fig|1619050.3.peg.568"/>
<feature type="compositionally biased region" description="Basic and acidic residues" evidence="1">
    <location>
        <begin position="165"/>
        <end position="180"/>
    </location>
</feature>
<comment type="caution">
    <text evidence="2">The sequence shown here is derived from an EMBL/GenBank/DDBJ whole genome shotgun (WGS) entry which is preliminary data.</text>
</comment>
<proteinExistence type="predicted"/>
<reference evidence="2 3" key="1">
    <citation type="journal article" date="2015" name="Nature">
        <title>rRNA introns, odd ribosomes, and small enigmatic genomes across a large radiation of phyla.</title>
        <authorList>
            <person name="Brown C.T."/>
            <person name="Hug L.A."/>
            <person name="Thomas B.C."/>
            <person name="Sharon I."/>
            <person name="Castelle C.J."/>
            <person name="Singh A."/>
            <person name="Wilkins M.J."/>
            <person name="Williams K.H."/>
            <person name="Banfield J.F."/>
        </authorList>
    </citation>
    <scope>NUCLEOTIDE SEQUENCE [LARGE SCALE GENOMIC DNA]</scope>
</reference>
<sequence>MFTAFDGGDSEGKMKSFATLWVGLSARLRLRFATAGVVSVAEEIIGLPSAERGALLAAVDHKDAPDALVRRTALVRAYINAHLGGIPEERALEAELEASIGLDMSASNVALADKPAVPRQPTVMSASDPARARDCGETVHDVIAPPRAVPTLPIPGKVAMESPSADEKTPADRAREAHEI</sequence>
<gene>
    <name evidence="2" type="ORF">UX20_C0028G0001</name>
</gene>
<evidence type="ECO:0000313" key="3">
    <source>
        <dbReference type="Proteomes" id="UP000034911"/>
    </source>
</evidence>
<accession>A0A0G1MYQ0</accession>
<protein>
    <submittedName>
        <fullName evidence="2">Uncharacterized protein</fullName>
    </submittedName>
</protein>
<feature type="non-terminal residue" evidence="2">
    <location>
        <position position="180"/>
    </location>
</feature>
<dbReference type="STRING" id="1619050.UX20_C0028G0001"/>
<dbReference type="EMBL" id="LCLH01000028">
    <property type="protein sequence ID" value="KKU13212.1"/>
    <property type="molecule type" value="Genomic_DNA"/>
</dbReference>
<evidence type="ECO:0000313" key="2">
    <source>
        <dbReference type="EMBL" id="KKU13212.1"/>
    </source>
</evidence>
<dbReference type="Proteomes" id="UP000034911">
    <property type="component" value="Unassembled WGS sequence"/>
</dbReference>
<feature type="region of interest" description="Disordered" evidence="1">
    <location>
        <begin position="144"/>
        <end position="180"/>
    </location>
</feature>
<name>A0A0G1MYQ0_9BACT</name>